<dbReference type="RefSeq" id="WP_345372163.1">
    <property type="nucleotide sequence ID" value="NZ_BAABJX010000036.1"/>
</dbReference>
<keyword evidence="5" id="KW-0808">Transferase</keyword>
<keyword evidence="3" id="KW-0663">Pyridoxal phosphate</keyword>
<comment type="similarity">
    <text evidence="2">Belongs to the class-III pyridoxal-phosphate-dependent aminotransferase family.</text>
</comment>
<protein>
    <submittedName>
        <fullName evidence="5">Aminotransferase class III-fold pyridoxal phosphate-dependent enzyme</fullName>
    </submittedName>
</protein>
<dbReference type="InterPro" id="IPR011009">
    <property type="entry name" value="Kinase-like_dom_sf"/>
</dbReference>
<sequence>MVDFLRQQYGLSSARIKRLVGYDNVNYLVTAGNKKYIFKTYDDAEMLPWLEMETRMLCYLQEQTESPQQYPAPIANHKGDYVFLAIIEEGKTAQPVRLLSFVDGEFLGDIRWTDDTYASLGEFLARMDLSLLSYKDITLKAKQSPWDLQYLHLNKSFIHHIPQPEKRKLVTYFFQQFEEQVRPHFDTLRQSIIHNDANEWNVLSKNGSVNAIIDFGDLAYTFLINELAVSLTYMLMGQDQPLEKAAITLNHYHQILPLKALEVDLLYYLIAGRLCTSLCQSAYSRAKDPTNTYASSSEEGAWALLDKWFTINPTQASNTFREAIGVATKEVPASDEALAYRNEHLSSILSVSYKKPIYMERAAFQYMYDRYGNTYLDAYNNIPHVGHMHPKVVEAGQRQMAQLNTNTRYLYDELPKYAEKLLSYFPKKLNKVFFVNSGSAASDLAMRLATTHTQKEQLLVMEHGYHGNTQKGIDISHYKFGNSKGQGQRPHILKATIPDTYNGPYQNNDGTAGKQYAEDVIRMLQDQNADIAAFITEPVVGCGGQVPLAKDYLKTLYPYIRSQGGVCISDEVQTGFGRLGEVFWGYEAQEVTPDIVILGKPIANGHPMGAVVTTTEIAASFEQGVEFFSSFGGNPVSCAIAESVLEVMEEEQLQENARLTGLHYTQQLKELQQTYACIGDVRGSGLFLGAEIIDPSTGKADTEMASYIKNYLREKYILISTDGPYDNVIKSKPPLCFSKRDAEQTVETIAEALQKYYE</sequence>
<evidence type="ECO:0000313" key="5">
    <source>
        <dbReference type="EMBL" id="GAA4838178.1"/>
    </source>
</evidence>
<dbReference type="CDD" id="cd00610">
    <property type="entry name" value="OAT_like"/>
    <property type="match status" value="1"/>
</dbReference>
<accession>A0ABP9DCQ6</accession>
<dbReference type="Pfam" id="PF00202">
    <property type="entry name" value="Aminotran_3"/>
    <property type="match status" value="1"/>
</dbReference>
<reference evidence="6" key="1">
    <citation type="journal article" date="2019" name="Int. J. Syst. Evol. Microbiol.">
        <title>The Global Catalogue of Microorganisms (GCM) 10K type strain sequencing project: providing services to taxonomists for standard genome sequencing and annotation.</title>
        <authorList>
            <consortium name="The Broad Institute Genomics Platform"/>
            <consortium name="The Broad Institute Genome Sequencing Center for Infectious Disease"/>
            <person name="Wu L."/>
            <person name="Ma J."/>
        </authorList>
    </citation>
    <scope>NUCLEOTIDE SEQUENCE [LARGE SCALE GENOMIC DNA]</scope>
    <source>
        <strain evidence="6">JCM 18326</strain>
    </source>
</reference>
<dbReference type="InterPro" id="IPR049704">
    <property type="entry name" value="Aminotrans_3_PPA_site"/>
</dbReference>
<name>A0ABP9DCQ6_9BACT</name>
<proteinExistence type="inferred from homology"/>
<dbReference type="PANTHER" id="PTHR45688">
    <property type="match status" value="1"/>
</dbReference>
<dbReference type="SUPFAM" id="SSF56112">
    <property type="entry name" value="Protein kinase-like (PK-like)"/>
    <property type="match status" value="1"/>
</dbReference>
<feature type="domain" description="Aminoglycoside phosphotransferase" evidence="4">
    <location>
        <begin position="21"/>
        <end position="241"/>
    </location>
</feature>
<dbReference type="PROSITE" id="PS00600">
    <property type="entry name" value="AA_TRANSFER_CLASS_3"/>
    <property type="match status" value="1"/>
</dbReference>
<dbReference type="Gene3D" id="3.90.1150.10">
    <property type="entry name" value="Aspartate Aminotransferase, domain 1"/>
    <property type="match status" value="1"/>
</dbReference>
<evidence type="ECO:0000259" key="4">
    <source>
        <dbReference type="Pfam" id="PF01636"/>
    </source>
</evidence>
<dbReference type="InterPro" id="IPR015422">
    <property type="entry name" value="PyrdxlP-dep_Trfase_small"/>
</dbReference>
<dbReference type="InterPro" id="IPR005814">
    <property type="entry name" value="Aminotrans_3"/>
</dbReference>
<comment type="cofactor">
    <cofactor evidence="1">
        <name>pyridoxal 5'-phosphate</name>
        <dbReference type="ChEBI" id="CHEBI:597326"/>
    </cofactor>
</comment>
<dbReference type="Gene3D" id="3.30.200.20">
    <property type="entry name" value="Phosphorylase Kinase, domain 1"/>
    <property type="match status" value="1"/>
</dbReference>
<dbReference type="GO" id="GO:0008483">
    <property type="term" value="F:transaminase activity"/>
    <property type="evidence" value="ECO:0007669"/>
    <property type="project" value="UniProtKB-KW"/>
</dbReference>
<dbReference type="EMBL" id="BAABJX010000036">
    <property type="protein sequence ID" value="GAA4838178.1"/>
    <property type="molecule type" value="Genomic_DNA"/>
</dbReference>
<dbReference type="Gene3D" id="3.40.640.10">
    <property type="entry name" value="Type I PLP-dependent aspartate aminotransferase-like (Major domain)"/>
    <property type="match status" value="1"/>
</dbReference>
<evidence type="ECO:0000256" key="2">
    <source>
        <dbReference type="ARBA" id="ARBA00008954"/>
    </source>
</evidence>
<evidence type="ECO:0000256" key="3">
    <source>
        <dbReference type="ARBA" id="ARBA00022898"/>
    </source>
</evidence>
<dbReference type="Pfam" id="PF01636">
    <property type="entry name" value="APH"/>
    <property type="match status" value="1"/>
</dbReference>
<gene>
    <name evidence="5" type="ORF">GCM10023331_24200</name>
</gene>
<dbReference type="Proteomes" id="UP001500298">
    <property type="component" value="Unassembled WGS sequence"/>
</dbReference>
<evidence type="ECO:0000313" key="6">
    <source>
        <dbReference type="Proteomes" id="UP001500298"/>
    </source>
</evidence>
<dbReference type="SUPFAM" id="SSF53383">
    <property type="entry name" value="PLP-dependent transferases"/>
    <property type="match status" value="1"/>
</dbReference>
<comment type="caution">
    <text evidence="5">The sequence shown here is derived from an EMBL/GenBank/DDBJ whole genome shotgun (WGS) entry which is preliminary data.</text>
</comment>
<dbReference type="InterPro" id="IPR002575">
    <property type="entry name" value="Aminoglycoside_PTrfase"/>
</dbReference>
<dbReference type="InterPro" id="IPR015424">
    <property type="entry name" value="PyrdxlP-dep_Trfase"/>
</dbReference>
<keyword evidence="6" id="KW-1185">Reference proteome</keyword>
<organism evidence="5 6">
    <name type="scientific">Algivirga pacifica</name>
    <dbReference type="NCBI Taxonomy" id="1162670"/>
    <lineage>
        <taxon>Bacteria</taxon>
        <taxon>Pseudomonadati</taxon>
        <taxon>Bacteroidota</taxon>
        <taxon>Cytophagia</taxon>
        <taxon>Cytophagales</taxon>
        <taxon>Flammeovirgaceae</taxon>
        <taxon>Algivirga</taxon>
    </lineage>
</organism>
<dbReference type="PANTHER" id="PTHR45688:SF13">
    <property type="entry name" value="ALANINE--GLYOXYLATE AMINOTRANSFERASE 2-LIKE"/>
    <property type="match status" value="1"/>
</dbReference>
<evidence type="ECO:0000256" key="1">
    <source>
        <dbReference type="ARBA" id="ARBA00001933"/>
    </source>
</evidence>
<keyword evidence="5" id="KW-0032">Aminotransferase</keyword>
<dbReference type="Gene3D" id="3.90.1200.10">
    <property type="match status" value="1"/>
</dbReference>
<dbReference type="InterPro" id="IPR015421">
    <property type="entry name" value="PyrdxlP-dep_Trfase_major"/>
</dbReference>